<evidence type="ECO:0000313" key="1">
    <source>
        <dbReference type="EMBL" id="MCD7455984.1"/>
    </source>
</evidence>
<name>A0ABS8SAW3_DATST</name>
<accession>A0ABS8SAW3</accession>
<dbReference type="Proteomes" id="UP000823775">
    <property type="component" value="Unassembled WGS sequence"/>
</dbReference>
<organism evidence="1 2">
    <name type="scientific">Datura stramonium</name>
    <name type="common">Jimsonweed</name>
    <name type="synonym">Common thornapple</name>
    <dbReference type="NCBI Taxonomy" id="4076"/>
    <lineage>
        <taxon>Eukaryota</taxon>
        <taxon>Viridiplantae</taxon>
        <taxon>Streptophyta</taxon>
        <taxon>Embryophyta</taxon>
        <taxon>Tracheophyta</taxon>
        <taxon>Spermatophyta</taxon>
        <taxon>Magnoliopsida</taxon>
        <taxon>eudicotyledons</taxon>
        <taxon>Gunneridae</taxon>
        <taxon>Pentapetalae</taxon>
        <taxon>asterids</taxon>
        <taxon>lamiids</taxon>
        <taxon>Solanales</taxon>
        <taxon>Solanaceae</taxon>
        <taxon>Solanoideae</taxon>
        <taxon>Datureae</taxon>
        <taxon>Datura</taxon>
    </lineage>
</organism>
<sequence>MLVKFFSLRRNMAPEPPSATIDVRWATEDWFRAMEEGPEPYGVRLSPQYSGPLRKEGTLTYWHKLMIRHVYGIEVAVGALLWSHHAAHLDSLIRCHSYETFSNVSSLNSESGDK</sequence>
<keyword evidence="2" id="KW-1185">Reference proteome</keyword>
<gene>
    <name evidence="1" type="ORF">HAX54_030377</name>
</gene>
<protein>
    <submittedName>
        <fullName evidence="1">Uncharacterized protein</fullName>
    </submittedName>
</protein>
<comment type="caution">
    <text evidence="1">The sequence shown here is derived from an EMBL/GenBank/DDBJ whole genome shotgun (WGS) entry which is preliminary data.</text>
</comment>
<proteinExistence type="predicted"/>
<evidence type="ECO:0000313" key="2">
    <source>
        <dbReference type="Proteomes" id="UP000823775"/>
    </source>
</evidence>
<reference evidence="1 2" key="1">
    <citation type="journal article" date="2021" name="BMC Genomics">
        <title>Datura genome reveals duplications of psychoactive alkaloid biosynthetic genes and high mutation rate following tissue culture.</title>
        <authorList>
            <person name="Rajewski A."/>
            <person name="Carter-House D."/>
            <person name="Stajich J."/>
            <person name="Litt A."/>
        </authorList>
    </citation>
    <scope>NUCLEOTIDE SEQUENCE [LARGE SCALE GENOMIC DNA]</scope>
    <source>
        <strain evidence="1">AR-01</strain>
    </source>
</reference>
<dbReference type="EMBL" id="JACEIK010000380">
    <property type="protein sequence ID" value="MCD7455984.1"/>
    <property type="molecule type" value="Genomic_DNA"/>
</dbReference>